<comment type="caution">
    <text evidence="1">The sequence shown here is derived from an EMBL/GenBank/DDBJ whole genome shotgun (WGS) entry which is preliminary data.</text>
</comment>
<evidence type="ECO:0000313" key="1">
    <source>
        <dbReference type="EMBL" id="MBK6974669.1"/>
    </source>
</evidence>
<dbReference type="Proteomes" id="UP000807785">
    <property type="component" value="Unassembled WGS sequence"/>
</dbReference>
<reference evidence="1" key="1">
    <citation type="submission" date="2020-10" db="EMBL/GenBank/DDBJ databases">
        <title>Connecting structure to function with the recovery of over 1000 high-quality activated sludge metagenome-assembled genomes encoding full-length rRNA genes using long-read sequencing.</title>
        <authorList>
            <person name="Singleton C.M."/>
            <person name="Petriglieri F."/>
            <person name="Kristensen J.M."/>
            <person name="Kirkegaard R.H."/>
            <person name="Michaelsen T.Y."/>
            <person name="Andersen M.H."/>
            <person name="Karst S.M."/>
            <person name="Dueholm M.S."/>
            <person name="Nielsen P.H."/>
            <person name="Albertsen M."/>
        </authorList>
    </citation>
    <scope>NUCLEOTIDE SEQUENCE</scope>
    <source>
        <strain evidence="1">Bjer_18-Q3-R1-45_BAT3C.347</strain>
    </source>
</reference>
<name>A0A9D7E5S9_9PROT</name>
<dbReference type="Gene3D" id="3.30.920.30">
    <property type="entry name" value="Hypothetical protein"/>
    <property type="match status" value="1"/>
</dbReference>
<sequence>MPRKQADVERALTRKGFEQSESHHRFFIYHSKAGRKTLVKTKTSHGQREISDGLLSKMAQQVKLGRGEFLDLVDCPLSRDEYEEKLVALNLVDAAA</sequence>
<dbReference type="EMBL" id="JADJEV010000004">
    <property type="protein sequence ID" value="MBK6974669.1"/>
    <property type="molecule type" value="Genomic_DNA"/>
</dbReference>
<dbReference type="InterPro" id="IPR038570">
    <property type="entry name" value="HicA_sf"/>
</dbReference>
<protein>
    <submittedName>
        <fullName evidence="1">Type II toxin-antitoxin system HicA family toxin</fullName>
    </submittedName>
</protein>
<organism evidence="1 2">
    <name type="scientific">Candidatus Methylophosphatis roskildensis</name>
    <dbReference type="NCBI Taxonomy" id="2899263"/>
    <lineage>
        <taxon>Bacteria</taxon>
        <taxon>Pseudomonadati</taxon>
        <taxon>Pseudomonadota</taxon>
        <taxon>Betaproteobacteria</taxon>
        <taxon>Nitrosomonadales</taxon>
        <taxon>Sterolibacteriaceae</taxon>
        <taxon>Candidatus Methylophosphatis</taxon>
    </lineage>
</organism>
<evidence type="ECO:0000313" key="2">
    <source>
        <dbReference type="Proteomes" id="UP000807785"/>
    </source>
</evidence>
<dbReference type="SUPFAM" id="SSF54786">
    <property type="entry name" value="YcfA/nrd intein domain"/>
    <property type="match status" value="1"/>
</dbReference>
<gene>
    <name evidence="1" type="ORF">IPH26_17610</name>
</gene>
<dbReference type="AlphaFoldDB" id="A0A9D7E5S9"/>
<accession>A0A9D7E5S9</accession>
<proteinExistence type="predicted"/>